<evidence type="ECO:0000313" key="2">
    <source>
        <dbReference type="EMBL" id="SFC25847.1"/>
    </source>
</evidence>
<organism evidence="2 3">
    <name type="scientific">Parapedobacter composti</name>
    <dbReference type="NCBI Taxonomy" id="623281"/>
    <lineage>
        <taxon>Bacteria</taxon>
        <taxon>Pseudomonadati</taxon>
        <taxon>Bacteroidota</taxon>
        <taxon>Sphingobacteriia</taxon>
        <taxon>Sphingobacteriales</taxon>
        <taxon>Sphingobacteriaceae</taxon>
        <taxon>Parapedobacter</taxon>
    </lineage>
</organism>
<keyword evidence="2" id="KW-0489">Methyltransferase</keyword>
<protein>
    <submittedName>
        <fullName evidence="2">Adenine-specific DNA methylase, contains a Zn-ribbon domain</fullName>
    </submittedName>
</protein>
<accession>A0A1I1HP08</accession>
<dbReference type="InterPro" id="IPR002052">
    <property type="entry name" value="DNA_methylase_N6_adenine_CS"/>
</dbReference>
<keyword evidence="2" id="KW-0808">Transferase</keyword>
<proteinExistence type="predicted"/>
<dbReference type="InterPro" id="IPR009537">
    <property type="entry name" value="DUF1156"/>
</dbReference>
<dbReference type="OrthoDB" id="9800801at2"/>
<evidence type="ECO:0000313" key="3">
    <source>
        <dbReference type="Proteomes" id="UP000199577"/>
    </source>
</evidence>
<name>A0A1I1HP08_9SPHI</name>
<dbReference type="InterPro" id="IPR029063">
    <property type="entry name" value="SAM-dependent_MTases_sf"/>
</dbReference>
<sequence length="1019" mass="114518">MTPPKKLIEVAMPIKEISAESVRDKSIRHGHISTLHLWWARRPLPVCRAVVFASLVPDPLDENCPQAFRDAVEMLLGNQAEQIDYYAPYKDIPWTSVYDPMEDNLRNRLQLFIGKFTDEMQQHLLYHKPKPAAGKQIADSSLIKWDNKNNEKIINKARKLIWVAHNSKENTGATANDLLASFDDHYKAIKDAEKALYRLPDRHIETEQVLQATANLQRAIDAFLDKMPRVFDPFAGGGAIPLEAARLGCRSYGNDINPVAHIIQKGSLEFPQKYGKPISYSKTEFIKLYGQDTWDKLSGSQLVYQNGEAIGAKIDNRLSFDVAFYARKLLSEAEKEIGHYYPADTKGGKPIAYYWARVGTCSNPSCKAEVPLLKGFYLANTQTKQVYLHPVINGKQIDFEVRHGKCDLDGWNNRGNLKCPFCGSITDVKQIKQQNINGGLGERLLAIIVDGQHGKEYRLPTLSEIASAAIIPTVERPTEKMQRNSAGGDTFSWGVTEWGQMFSPRQLLALQTLVQKLQEIKAALQPDKDDYAKAVVTYLGILLDRVILSNTSFGRWHNGRETLEHPFAKQAIPMIFDYPESNMFCNSTGSAYNQLEWLTRYIESESNFPFASKMQNASSGEKNQFAEKYLTAVVTDPPYYDAIAYADLSDFFYVWLKRTLGDVYPLNFATPQTPKTEECTALKHHHSNSKDRAKAHFEDKLTQIFDAIEHQTSDIVSIMFAHQSTAAWTTLCNSILGARMNITGSWAMDTEMANRSLGLAGAALESSVTVSCKPSQREGFGSYREVKRAIEQTVAIEVEMLYKLGFRGADLLTACFGKAVSEFGKYQRVEKADGSEVSVAELLEMAREAAFNALLKGFDGDDVTKFYIGWLQLFGFAESDFDDAAKFSRVGLSINVDELFRQHILIKNGNKQTLGTYEERIMASKSLGDKAGGNLIDLVHRAMMMYKGSDRQALLRYINERASQPDGNFWRVLTSLCEVLPQGSDDYKQASGLLANKDSLIRESKTVQQPAVEQTRLFE</sequence>
<dbReference type="SUPFAM" id="SSF53335">
    <property type="entry name" value="S-adenosyl-L-methionine-dependent methyltransferases"/>
    <property type="match status" value="2"/>
</dbReference>
<dbReference type="GO" id="GO:0003676">
    <property type="term" value="F:nucleic acid binding"/>
    <property type="evidence" value="ECO:0007669"/>
    <property type="project" value="InterPro"/>
</dbReference>
<evidence type="ECO:0000259" key="1">
    <source>
        <dbReference type="Pfam" id="PF06634"/>
    </source>
</evidence>
<dbReference type="GO" id="GO:0008168">
    <property type="term" value="F:methyltransferase activity"/>
    <property type="evidence" value="ECO:0007669"/>
    <property type="project" value="UniProtKB-KW"/>
</dbReference>
<dbReference type="AlphaFoldDB" id="A0A1I1HP08"/>
<dbReference type="Proteomes" id="UP000199577">
    <property type="component" value="Unassembled WGS sequence"/>
</dbReference>
<gene>
    <name evidence="2" type="ORF">SAMN05421747_10744</name>
</gene>
<dbReference type="PROSITE" id="PS00092">
    <property type="entry name" value="N6_MTASE"/>
    <property type="match status" value="1"/>
</dbReference>
<dbReference type="EMBL" id="FOLL01000007">
    <property type="protein sequence ID" value="SFC25847.1"/>
    <property type="molecule type" value="Genomic_DNA"/>
</dbReference>
<dbReference type="Pfam" id="PF06634">
    <property type="entry name" value="DUF1156"/>
    <property type="match status" value="1"/>
</dbReference>
<dbReference type="STRING" id="623281.SAMN05421747_10744"/>
<dbReference type="GO" id="GO:0032259">
    <property type="term" value="P:methylation"/>
    <property type="evidence" value="ECO:0007669"/>
    <property type="project" value="UniProtKB-KW"/>
</dbReference>
<keyword evidence="3" id="KW-1185">Reference proteome</keyword>
<dbReference type="Gene3D" id="3.40.50.150">
    <property type="entry name" value="Vaccinia Virus protein VP39"/>
    <property type="match status" value="1"/>
</dbReference>
<reference evidence="2 3" key="1">
    <citation type="submission" date="2016-10" db="EMBL/GenBank/DDBJ databases">
        <authorList>
            <person name="de Groot N.N."/>
        </authorList>
    </citation>
    <scope>NUCLEOTIDE SEQUENCE [LARGE SCALE GENOMIC DNA]</scope>
    <source>
        <strain evidence="2 3">DSM 22900</strain>
    </source>
</reference>
<feature type="domain" description="DUF1156" evidence="1">
    <location>
        <begin position="11"/>
        <end position="65"/>
    </location>
</feature>